<evidence type="ECO:0000259" key="5">
    <source>
        <dbReference type="Pfam" id="PF00171"/>
    </source>
</evidence>
<dbReference type="SUPFAM" id="SSF53720">
    <property type="entry name" value="ALDH-like"/>
    <property type="match status" value="1"/>
</dbReference>
<dbReference type="GO" id="GO:0009450">
    <property type="term" value="P:gamma-aminobutyric acid catabolic process"/>
    <property type="evidence" value="ECO:0007669"/>
    <property type="project" value="TreeGrafter"/>
</dbReference>
<feature type="active site" evidence="3">
    <location>
        <position position="263"/>
    </location>
</feature>
<evidence type="ECO:0000313" key="6">
    <source>
        <dbReference type="EMBL" id="RRI01385.1"/>
    </source>
</evidence>
<keyword evidence="2 4" id="KW-0560">Oxidoreductase</keyword>
<dbReference type="PANTHER" id="PTHR43353">
    <property type="entry name" value="SUCCINATE-SEMIALDEHYDE DEHYDROGENASE, MITOCHONDRIAL"/>
    <property type="match status" value="1"/>
</dbReference>
<accession>A0A3P3FS12</accession>
<dbReference type="InterPro" id="IPR029510">
    <property type="entry name" value="Ald_DH_CS_GLU"/>
</dbReference>
<dbReference type="Gene3D" id="3.40.605.10">
    <property type="entry name" value="Aldehyde Dehydrogenase, Chain A, domain 1"/>
    <property type="match status" value="1"/>
</dbReference>
<comment type="similarity">
    <text evidence="1 4">Belongs to the aldehyde dehydrogenase family.</text>
</comment>
<dbReference type="PANTHER" id="PTHR43353:SF5">
    <property type="entry name" value="SUCCINATE-SEMIALDEHYDE DEHYDROGENASE, MITOCHONDRIAL"/>
    <property type="match status" value="1"/>
</dbReference>
<name>A0A3P3FS12_9HYPH</name>
<evidence type="ECO:0000256" key="2">
    <source>
        <dbReference type="ARBA" id="ARBA00023002"/>
    </source>
</evidence>
<dbReference type="InterPro" id="IPR050740">
    <property type="entry name" value="Aldehyde_DH_Superfamily"/>
</dbReference>
<dbReference type="Pfam" id="PF00171">
    <property type="entry name" value="Aldedh"/>
    <property type="match status" value="1"/>
</dbReference>
<dbReference type="GO" id="GO:0004777">
    <property type="term" value="F:succinate-semialdehyde dehydrogenase (NAD+) activity"/>
    <property type="evidence" value="ECO:0007669"/>
    <property type="project" value="TreeGrafter"/>
</dbReference>
<dbReference type="CDD" id="cd07103">
    <property type="entry name" value="ALDH_F5_SSADH_GabD"/>
    <property type="match status" value="1"/>
</dbReference>
<evidence type="ECO:0000313" key="7">
    <source>
        <dbReference type="Proteomes" id="UP000273786"/>
    </source>
</evidence>
<dbReference type="InterPro" id="IPR016163">
    <property type="entry name" value="Ald_DH_C"/>
</dbReference>
<evidence type="ECO:0000256" key="3">
    <source>
        <dbReference type="PROSITE-ProRule" id="PRU10007"/>
    </source>
</evidence>
<dbReference type="AlphaFoldDB" id="A0A3P3FS12"/>
<sequence>MNISPELFNQDSDTSDYATFSHGLYIGGTWRPSSDGRVIEVVEAVIAAVPDATLADAAAAVDAAAEAAASWRETPPRRRSEILRRCFELISERAETLAALISLENGKALRDARGEVAYAAEFFRWNAEEAVRISGEFGLAPSGANRIVVDYQPIGICVLITPWNFPAAMATRKIAPALAAGCTVILKPAGETPLTAYALAALYEEAGVPPGVVNVITTSKPGPVTAAMLADARVRKLSFTGSTGVGRVLLAEAAKHVVSCSMELGGNAPFIVFDDADLAAALDGAMIAKMRNAGGACTAANRLYVQAGIHDAFAEGLRKRMAALNMGSGTDPETECGPMITRKAVDKIDRLVQDAVARGAKVLCGGAISEGRGYFYPPTVLRDVPADAAMAHEEIFGPVAPISRFEEEADVIAKANDSEYGLAAYIYTRDLAKGMRVASKIESGMIALNRGLVSDPAAPFGGVKQSGLGREGGQKHGIAEFMEAKYIAVTI</sequence>
<proteinExistence type="inferred from homology"/>
<dbReference type="InterPro" id="IPR016161">
    <property type="entry name" value="Ald_DH/histidinol_DH"/>
</dbReference>
<gene>
    <name evidence="6" type="ORF">EH240_15290</name>
</gene>
<dbReference type="InterPro" id="IPR015590">
    <property type="entry name" value="Aldehyde_DH_dom"/>
</dbReference>
<organism evidence="6 7">
    <name type="scientific">Mesorhizobium tamadayense</name>
    <dbReference type="NCBI Taxonomy" id="425306"/>
    <lineage>
        <taxon>Bacteria</taxon>
        <taxon>Pseudomonadati</taxon>
        <taxon>Pseudomonadota</taxon>
        <taxon>Alphaproteobacteria</taxon>
        <taxon>Hyphomicrobiales</taxon>
        <taxon>Phyllobacteriaceae</taxon>
        <taxon>Mesorhizobium</taxon>
    </lineage>
</organism>
<dbReference type="EMBL" id="RQXT01000016">
    <property type="protein sequence ID" value="RRI01385.1"/>
    <property type="molecule type" value="Genomic_DNA"/>
</dbReference>
<dbReference type="InterPro" id="IPR016162">
    <property type="entry name" value="Ald_DH_N"/>
</dbReference>
<dbReference type="PROSITE" id="PS00687">
    <property type="entry name" value="ALDEHYDE_DEHYDR_GLU"/>
    <property type="match status" value="1"/>
</dbReference>
<evidence type="ECO:0000256" key="1">
    <source>
        <dbReference type="ARBA" id="ARBA00009986"/>
    </source>
</evidence>
<dbReference type="FunFam" id="3.40.309.10:FF:000004">
    <property type="entry name" value="Succinate-semialdehyde dehydrogenase I"/>
    <property type="match status" value="1"/>
</dbReference>
<dbReference type="Proteomes" id="UP000273786">
    <property type="component" value="Unassembled WGS sequence"/>
</dbReference>
<dbReference type="Gene3D" id="3.40.309.10">
    <property type="entry name" value="Aldehyde Dehydrogenase, Chain A, domain 2"/>
    <property type="match status" value="1"/>
</dbReference>
<feature type="domain" description="Aldehyde dehydrogenase" evidence="5">
    <location>
        <begin position="43"/>
        <end position="487"/>
    </location>
</feature>
<comment type="caution">
    <text evidence="6">The sequence shown here is derived from an EMBL/GenBank/DDBJ whole genome shotgun (WGS) entry which is preliminary data.</text>
</comment>
<dbReference type="FunFam" id="3.40.605.10:FF:000007">
    <property type="entry name" value="NAD/NADP-dependent betaine aldehyde dehydrogenase"/>
    <property type="match status" value="1"/>
</dbReference>
<reference evidence="6 7" key="1">
    <citation type="submission" date="2018-11" db="EMBL/GenBank/DDBJ databases">
        <title>the genome of Mesorhizobium tamadayense DSM 28320.</title>
        <authorList>
            <person name="Gao J."/>
        </authorList>
    </citation>
    <scope>NUCLEOTIDE SEQUENCE [LARGE SCALE GENOMIC DNA]</scope>
    <source>
        <strain evidence="6 7">DSM 28320</strain>
    </source>
</reference>
<keyword evidence="7" id="KW-1185">Reference proteome</keyword>
<evidence type="ECO:0000256" key="4">
    <source>
        <dbReference type="RuleBase" id="RU003345"/>
    </source>
</evidence>
<dbReference type="OrthoDB" id="9812625at2"/>
<protein>
    <submittedName>
        <fullName evidence="6">NAD-dependent succinate-semialdehyde dehydrogenase</fullName>
    </submittedName>
</protein>
<dbReference type="RefSeq" id="WP_124999543.1">
    <property type="nucleotide sequence ID" value="NZ_RQXT01000016.1"/>
</dbReference>